<proteinExistence type="predicted"/>
<dbReference type="Proteomes" id="UP000387223">
    <property type="component" value="Unassembled WGS sequence"/>
</dbReference>
<gene>
    <name evidence="1" type="ORF">MSSD14B_28730</name>
</gene>
<dbReference type="AlphaFoldDB" id="A0A5M3Q1R4"/>
<evidence type="ECO:0000313" key="2">
    <source>
        <dbReference type="Proteomes" id="UP000387223"/>
    </source>
</evidence>
<evidence type="ECO:0000313" key="1">
    <source>
        <dbReference type="EMBL" id="GBO89205.1"/>
    </source>
</evidence>
<protein>
    <submittedName>
        <fullName evidence="1">Uncharacterized protein</fullName>
    </submittedName>
</protein>
<dbReference type="EMBL" id="BGZI01000020">
    <property type="protein sequence ID" value="GBO89205.1"/>
    <property type="molecule type" value="Genomic_DNA"/>
</dbReference>
<dbReference type="RefSeq" id="WP_153637337.1">
    <property type="nucleotide sequence ID" value="NZ_BGZI01000020.1"/>
</dbReference>
<comment type="caution">
    <text evidence="1">The sequence shown here is derived from an EMBL/GenBank/DDBJ whole genome shotgun (WGS) entry which is preliminary data.</text>
</comment>
<reference evidence="1 2" key="1">
    <citation type="journal article" date="2019" name="J. Gen. Appl. Microbiol.">
        <title>Aerobic degradation of cis-dichloroethene by the marine bacterium Marinobacter salsuginis strain 5N-3.</title>
        <authorList>
            <person name="Inoue Y."/>
            <person name="Fukunaga Y."/>
            <person name="Katsumata H."/>
            <person name="Ohji S."/>
            <person name="Hosoyama A."/>
            <person name="Mori K."/>
            <person name="Ando K."/>
        </authorList>
    </citation>
    <scope>NUCLEOTIDE SEQUENCE [LARGE SCALE GENOMIC DNA]</scope>
    <source>
        <strain evidence="1 2">NBRC 109114</strain>
    </source>
</reference>
<name>A0A5M3Q1R4_9GAMM</name>
<accession>A0A5M3Q1R4</accession>
<organism evidence="1 2">
    <name type="scientific">Marinobacter salsuginis</name>
    <dbReference type="NCBI Taxonomy" id="418719"/>
    <lineage>
        <taxon>Bacteria</taxon>
        <taxon>Pseudomonadati</taxon>
        <taxon>Pseudomonadota</taxon>
        <taxon>Gammaproteobacteria</taxon>
        <taxon>Pseudomonadales</taxon>
        <taxon>Marinobacteraceae</taxon>
        <taxon>Marinobacter</taxon>
    </lineage>
</organism>
<sequence>MSISPDNIPTQDLEYLRAAAEDLDNGNAIRTDTGILVMISSEPEQNLWLHGSRPLAALAEQAQAGGETSFFVQSSDITHGRPFKVPACAAYTASRGEKPGPEHPQELTITQYPDLERPGAIHAYGVTEATFQRIRTELDVFKRDDVDDEVILDVNGWDDEQLAPLWEILKRELDHLPTHILFYVNQ</sequence>